<reference evidence="2" key="1">
    <citation type="journal article" date="2019" name="Int. J. Syst. Evol. Microbiol.">
        <title>The Global Catalogue of Microorganisms (GCM) 10K type strain sequencing project: providing services to taxonomists for standard genome sequencing and annotation.</title>
        <authorList>
            <consortium name="The Broad Institute Genomics Platform"/>
            <consortium name="The Broad Institute Genome Sequencing Center for Infectious Disease"/>
            <person name="Wu L."/>
            <person name="Ma J."/>
        </authorList>
    </citation>
    <scope>NUCLEOTIDE SEQUENCE [LARGE SCALE GENOMIC DNA]</scope>
    <source>
        <strain evidence="2">CGMCC 4.7152</strain>
    </source>
</reference>
<organism evidence="1 2">
    <name type="scientific">Dactylosporangium cerinum</name>
    <dbReference type="NCBI Taxonomy" id="1434730"/>
    <lineage>
        <taxon>Bacteria</taxon>
        <taxon>Bacillati</taxon>
        <taxon>Actinomycetota</taxon>
        <taxon>Actinomycetes</taxon>
        <taxon>Micromonosporales</taxon>
        <taxon>Micromonosporaceae</taxon>
        <taxon>Dactylosporangium</taxon>
    </lineage>
</organism>
<name>A0ABV9VZI4_9ACTN</name>
<evidence type="ECO:0000313" key="2">
    <source>
        <dbReference type="Proteomes" id="UP001595912"/>
    </source>
</evidence>
<dbReference type="RefSeq" id="WP_380117365.1">
    <property type="nucleotide sequence ID" value="NZ_JBHSIU010000028.1"/>
</dbReference>
<keyword evidence="2" id="KW-1185">Reference proteome</keyword>
<accession>A0ABV9VZI4</accession>
<proteinExistence type="predicted"/>
<gene>
    <name evidence="1" type="ORF">ACFPIJ_23705</name>
</gene>
<comment type="caution">
    <text evidence="1">The sequence shown here is derived from an EMBL/GenBank/DDBJ whole genome shotgun (WGS) entry which is preliminary data.</text>
</comment>
<dbReference type="Proteomes" id="UP001595912">
    <property type="component" value="Unassembled WGS sequence"/>
</dbReference>
<dbReference type="EMBL" id="JBHSIU010000028">
    <property type="protein sequence ID" value="MFC5000833.1"/>
    <property type="molecule type" value="Genomic_DNA"/>
</dbReference>
<sequence>MPAVLLDLCAHVTACEILVARWAAGDVADHLALVRFPGEQVSEYARRSFADLKRSQAKLLGASRSSA</sequence>
<protein>
    <submittedName>
        <fullName evidence="1">Uncharacterized protein</fullName>
    </submittedName>
</protein>
<evidence type="ECO:0000313" key="1">
    <source>
        <dbReference type="EMBL" id="MFC5000833.1"/>
    </source>
</evidence>